<dbReference type="InterPro" id="IPR016181">
    <property type="entry name" value="Acyl_CoA_acyltransferase"/>
</dbReference>
<reference evidence="4 5" key="1">
    <citation type="submission" date="2020-02" db="EMBL/GenBank/DDBJ databases">
        <authorList>
            <person name="Kim Y.B."/>
            <person name="Roh S.W."/>
        </authorList>
    </citation>
    <scope>NUCLEOTIDE SEQUENCE [LARGE SCALE GENOMIC DNA]</scope>
    <source>
        <strain evidence="4 5">DSM 103574</strain>
    </source>
</reference>
<dbReference type="PROSITE" id="PS51186">
    <property type="entry name" value="GNAT"/>
    <property type="match status" value="2"/>
</dbReference>
<dbReference type="Pfam" id="PF13673">
    <property type="entry name" value="Acetyltransf_10"/>
    <property type="match status" value="1"/>
</dbReference>
<keyword evidence="1 4" id="KW-0808">Transferase</keyword>
<dbReference type="PANTHER" id="PTHR43420:SF44">
    <property type="entry name" value="ACETYLTRANSFERASE YPEA"/>
    <property type="match status" value="1"/>
</dbReference>
<proteinExistence type="predicted"/>
<dbReference type="AlphaFoldDB" id="A0A858BYS1"/>
<evidence type="ECO:0000313" key="5">
    <source>
        <dbReference type="Proteomes" id="UP000466848"/>
    </source>
</evidence>
<organism evidence="4 5">
    <name type="scientific">Aminipila butyrica</name>
    <dbReference type="NCBI Taxonomy" id="433296"/>
    <lineage>
        <taxon>Bacteria</taxon>
        <taxon>Bacillati</taxon>
        <taxon>Bacillota</taxon>
        <taxon>Clostridia</taxon>
        <taxon>Peptostreptococcales</taxon>
        <taxon>Anaerovoracaceae</taxon>
        <taxon>Aminipila</taxon>
    </lineage>
</organism>
<keyword evidence="2" id="KW-0012">Acyltransferase</keyword>
<keyword evidence="5" id="KW-1185">Reference proteome</keyword>
<dbReference type="GO" id="GO:0016747">
    <property type="term" value="F:acyltransferase activity, transferring groups other than amino-acyl groups"/>
    <property type="evidence" value="ECO:0007669"/>
    <property type="project" value="InterPro"/>
</dbReference>
<dbReference type="PANTHER" id="PTHR43420">
    <property type="entry name" value="ACETYLTRANSFERASE"/>
    <property type="match status" value="1"/>
</dbReference>
<dbReference type="EMBL" id="CP048649">
    <property type="protein sequence ID" value="QIB70737.1"/>
    <property type="molecule type" value="Genomic_DNA"/>
</dbReference>
<protein>
    <submittedName>
        <fullName evidence="4">GNAT family N-acetyltransferase</fullName>
    </submittedName>
</protein>
<dbReference type="Pfam" id="PF00583">
    <property type="entry name" value="Acetyltransf_1"/>
    <property type="match status" value="1"/>
</dbReference>
<dbReference type="Gene3D" id="3.40.630.30">
    <property type="match status" value="2"/>
</dbReference>
<dbReference type="InterPro" id="IPR050680">
    <property type="entry name" value="YpeA/RimI_acetyltransf"/>
</dbReference>
<dbReference type="InterPro" id="IPR000182">
    <property type="entry name" value="GNAT_dom"/>
</dbReference>
<accession>A0A858BYS1</accession>
<name>A0A858BYS1_9FIRM</name>
<dbReference type="KEGG" id="abut:Ami103574_09970"/>
<evidence type="ECO:0000256" key="1">
    <source>
        <dbReference type="ARBA" id="ARBA00022679"/>
    </source>
</evidence>
<dbReference type="Proteomes" id="UP000466848">
    <property type="component" value="Chromosome"/>
</dbReference>
<gene>
    <name evidence="4" type="ORF">Ami103574_09970</name>
</gene>
<evidence type="ECO:0000313" key="4">
    <source>
        <dbReference type="EMBL" id="QIB70737.1"/>
    </source>
</evidence>
<evidence type="ECO:0000259" key="3">
    <source>
        <dbReference type="PROSITE" id="PS51186"/>
    </source>
</evidence>
<feature type="domain" description="N-acetyltransferase" evidence="3">
    <location>
        <begin position="149"/>
        <end position="287"/>
    </location>
</feature>
<sequence length="287" mass="32237">MDFKVLGSTKLPIIHQAFLKAFSDYQVQVDLSLSDFQIMMKRRGFAPEISLGAFSNSAHEPIGFILNGLRPWDGKLTAYDTGTGVIPVYRKQGITSGLFEQVLKVLARQNVEQYLLEVLQDNTAAFKLYYNQGFRVTRTFSVYQLNKITNPLNLTANDLELIPQIASEDWKALEAFWDFKPSWQNSVRSIHAVAEEFTCAVLRRNTKLIGYGIVGKATGDVPQLAVCQEYRRQGIATQILAALMQNTKSNILSFINVDDTSQSTRAFLERMGSENVGGQYEMVLTLS</sequence>
<evidence type="ECO:0000256" key="2">
    <source>
        <dbReference type="ARBA" id="ARBA00023315"/>
    </source>
</evidence>
<dbReference type="SUPFAM" id="SSF55729">
    <property type="entry name" value="Acyl-CoA N-acyltransferases (Nat)"/>
    <property type="match status" value="2"/>
</dbReference>
<dbReference type="CDD" id="cd04301">
    <property type="entry name" value="NAT_SF"/>
    <property type="match status" value="1"/>
</dbReference>
<feature type="domain" description="N-acetyltransferase" evidence="3">
    <location>
        <begin position="1"/>
        <end position="155"/>
    </location>
</feature>